<comment type="caution">
    <text evidence="2">The sequence shown here is derived from an EMBL/GenBank/DDBJ whole genome shotgun (WGS) entry which is preliminary data.</text>
</comment>
<organism evidence="2 3">
    <name type="scientific">Candidatus Curtissbacteria bacterium RIFOXYA1_FULL_41_14</name>
    <dbReference type="NCBI Taxonomy" id="1797737"/>
    <lineage>
        <taxon>Bacteria</taxon>
        <taxon>Candidatus Curtissiibacteriota</taxon>
    </lineage>
</organism>
<keyword evidence="1" id="KW-0472">Membrane</keyword>
<dbReference type="Proteomes" id="UP000176751">
    <property type="component" value="Unassembled WGS sequence"/>
</dbReference>
<evidence type="ECO:0000313" key="3">
    <source>
        <dbReference type="Proteomes" id="UP000176751"/>
    </source>
</evidence>
<proteinExistence type="predicted"/>
<feature type="transmembrane region" description="Helical" evidence="1">
    <location>
        <begin position="283"/>
        <end position="301"/>
    </location>
</feature>
<evidence type="ECO:0000256" key="1">
    <source>
        <dbReference type="SAM" id="Phobius"/>
    </source>
</evidence>
<accession>A0A1F5HD49</accession>
<keyword evidence="1" id="KW-0812">Transmembrane</keyword>
<reference evidence="2 3" key="1">
    <citation type="journal article" date="2016" name="Nat. Commun.">
        <title>Thousands of microbial genomes shed light on interconnected biogeochemical processes in an aquifer system.</title>
        <authorList>
            <person name="Anantharaman K."/>
            <person name="Brown C.T."/>
            <person name="Hug L.A."/>
            <person name="Sharon I."/>
            <person name="Castelle C.J."/>
            <person name="Probst A.J."/>
            <person name="Thomas B.C."/>
            <person name="Singh A."/>
            <person name="Wilkins M.J."/>
            <person name="Karaoz U."/>
            <person name="Brodie E.L."/>
            <person name="Williams K.H."/>
            <person name="Hubbard S.S."/>
            <person name="Banfield J.F."/>
        </authorList>
    </citation>
    <scope>NUCLEOTIDE SEQUENCE [LARGE SCALE GENOMIC DNA]</scope>
</reference>
<evidence type="ECO:0000313" key="2">
    <source>
        <dbReference type="EMBL" id="OGE01999.1"/>
    </source>
</evidence>
<sequence>MNIGPVKLLVSFFITILLSFAFIFTISSTSSSVVEAGCDSIQVQVSPSEPTKNESITVRFGATLDGEYSMYIVDDDGDELWNKNLGELDIDVYTEDIDLGTISGLEIGKHYNAQVRSSTGMGSGCGQAGFTVRDSTTPPSNEHFEAPSGDFPMGTTILPSIRVADVNPGTTYRLRLHGRGHWSGYIEDENDHVMDFTPSGNVIGVNNICENGNSNRTNCTDEFDPGTYDVELVIASNNDVKARTTFTVAGGGGEPGKNPCTEEGCDTALGNISTSVGGFAQRVLNIAIGLAGGIALILMVIGSIRVLTSSGDQQRLAGGRDMIVAAIAGLLFLIFSVLVLRFIGAEILDIPFFR</sequence>
<name>A0A1F5HD49_9BACT</name>
<dbReference type="STRING" id="1797737.A2196_03865"/>
<feature type="transmembrane region" description="Helical" evidence="1">
    <location>
        <begin position="322"/>
        <end position="344"/>
    </location>
</feature>
<gene>
    <name evidence="2" type="ORF">A2196_03865</name>
</gene>
<dbReference type="AlphaFoldDB" id="A0A1F5HD49"/>
<dbReference type="EMBL" id="MFCA01000021">
    <property type="protein sequence ID" value="OGE01999.1"/>
    <property type="molecule type" value="Genomic_DNA"/>
</dbReference>
<protein>
    <submittedName>
        <fullName evidence="2">Uncharacterized protein</fullName>
    </submittedName>
</protein>
<keyword evidence="1" id="KW-1133">Transmembrane helix</keyword>